<dbReference type="AlphaFoldDB" id="A0A3R8VSY3"/>
<dbReference type="Proteomes" id="UP000276526">
    <property type="component" value="Unassembled WGS sequence"/>
</dbReference>
<evidence type="ECO:0000256" key="2">
    <source>
        <dbReference type="SAM" id="Phobius"/>
    </source>
</evidence>
<feature type="transmembrane region" description="Helical" evidence="2">
    <location>
        <begin position="97"/>
        <end position="118"/>
    </location>
</feature>
<dbReference type="EMBL" id="PQNK01000016">
    <property type="protein sequence ID" value="RRO85841.1"/>
    <property type="molecule type" value="Genomic_DNA"/>
</dbReference>
<feature type="compositionally biased region" description="Low complexity" evidence="1">
    <location>
        <begin position="222"/>
        <end position="232"/>
    </location>
</feature>
<feature type="transmembrane region" description="Helical" evidence="2">
    <location>
        <begin position="124"/>
        <end position="145"/>
    </location>
</feature>
<evidence type="ECO:0000313" key="3">
    <source>
        <dbReference type="EMBL" id="RRO85841.1"/>
    </source>
</evidence>
<dbReference type="RefSeq" id="WP_125207315.1">
    <property type="nucleotide sequence ID" value="NZ_JBAHVN010000004.1"/>
</dbReference>
<keyword evidence="2" id="KW-0812">Transmembrane</keyword>
<keyword evidence="2" id="KW-0472">Membrane</keyword>
<accession>A0A3R8VSY3</accession>
<feature type="region of interest" description="Disordered" evidence="1">
    <location>
        <begin position="152"/>
        <end position="240"/>
    </location>
</feature>
<organism evidence="3 4">
    <name type="scientific">Corynebacterium bovis</name>
    <dbReference type="NCBI Taxonomy" id="36808"/>
    <lineage>
        <taxon>Bacteria</taxon>
        <taxon>Bacillati</taxon>
        <taxon>Actinomycetota</taxon>
        <taxon>Actinomycetes</taxon>
        <taxon>Mycobacteriales</taxon>
        <taxon>Corynebacteriaceae</taxon>
        <taxon>Corynebacterium</taxon>
    </lineage>
</organism>
<evidence type="ECO:0000313" key="4">
    <source>
        <dbReference type="Proteomes" id="UP000276526"/>
    </source>
</evidence>
<sequence length="240" mass="24898">MTHVTSAPPPDVAAPADVDPHRPIDTTLTERLLLALAAGALSGAVTWPNVTAAAVAALAFGLIVMMVIVRPDRLRRRAVRRELPRLDWEEYSRGRGVVPLQIVTWLVVYALVTVRLLWGPKDGWQHIATCVLVGVLAAVLVFYLPGFTRQRGAGRDGDGGDGDGPGDGDGTGEGDGPGEGDDAGTPGPGTRRDGVWVGEGDDARLRGPGAGDIADAPTTVFGRAPRPGPAGERGPGDGEV</sequence>
<evidence type="ECO:0000256" key="1">
    <source>
        <dbReference type="SAM" id="MobiDB-lite"/>
    </source>
</evidence>
<protein>
    <submittedName>
        <fullName evidence="3">Uncharacterized protein</fullName>
    </submittedName>
</protein>
<feature type="transmembrane region" description="Helical" evidence="2">
    <location>
        <begin position="50"/>
        <end position="69"/>
    </location>
</feature>
<feature type="region of interest" description="Disordered" evidence="1">
    <location>
        <begin position="1"/>
        <end position="22"/>
    </location>
</feature>
<keyword evidence="2" id="KW-1133">Transmembrane helix</keyword>
<reference evidence="3 4" key="1">
    <citation type="submission" date="2018-01" db="EMBL/GenBank/DDBJ databases">
        <title>Twenty Corynebacterium bovis Genomes.</title>
        <authorList>
            <person name="Gulvik C.A."/>
        </authorList>
    </citation>
    <scope>NUCLEOTIDE SEQUENCE [LARGE SCALE GENOMIC DNA]</scope>
    <source>
        <strain evidence="3 4">F6900</strain>
    </source>
</reference>
<proteinExistence type="predicted"/>
<comment type="caution">
    <text evidence="3">The sequence shown here is derived from an EMBL/GenBank/DDBJ whole genome shotgun (WGS) entry which is preliminary data.</text>
</comment>
<name>A0A3R8VSY3_9CORY</name>
<feature type="compositionally biased region" description="Acidic residues" evidence="1">
    <location>
        <begin position="159"/>
        <end position="182"/>
    </location>
</feature>
<gene>
    <name evidence="3" type="ORF">CXF48_09045</name>
</gene>